<protein>
    <recommendedName>
        <fullName evidence="2">protein-tyrosine-phosphatase</fullName>
        <ecNumber evidence="2">3.1.3.48</ecNumber>
    </recommendedName>
</protein>
<sequence length="263" mass="30056">MIDIHSHILPRVDDGSIDMDMSIDMAKIYLENNINKVIATPHYIEGSKNTSLEDNKAALSELREELYKEGIDLEIYLGNEIYVSMDIIKYIKEEKVSTLNGTRYVLMEFPMFDIPLYAENIIYEMLLKGYIPIIAHPERNSKIIEDPNILYKYITMGALAQLNLPSLEGKYGSSIKTTAEILVQHNMIHFVATDAHTNRGRSPKVAKGLEILSTMVSKEDFDRITYLNGNLLLEDQNISVSDPIKYQEKKGFFKLLKNKIGIF</sequence>
<evidence type="ECO:0000256" key="2">
    <source>
        <dbReference type="ARBA" id="ARBA00013064"/>
    </source>
</evidence>
<name>A0ABS6E1I9_9FIRM</name>
<evidence type="ECO:0000256" key="5">
    <source>
        <dbReference type="ARBA" id="ARBA00051722"/>
    </source>
</evidence>
<organism evidence="6 7">
    <name type="scientific">Tissierella simiarum</name>
    <dbReference type="NCBI Taxonomy" id="2841534"/>
    <lineage>
        <taxon>Bacteria</taxon>
        <taxon>Bacillati</taxon>
        <taxon>Bacillota</taxon>
        <taxon>Tissierellia</taxon>
        <taxon>Tissierellales</taxon>
        <taxon>Tissierellaceae</taxon>
        <taxon>Tissierella</taxon>
    </lineage>
</organism>
<keyword evidence="3" id="KW-0378">Hydrolase</keyword>
<keyword evidence="4" id="KW-0904">Protein phosphatase</keyword>
<dbReference type="PIRSF" id="PIRSF016557">
    <property type="entry name" value="Caps_synth_CpsB"/>
    <property type="match status" value="1"/>
</dbReference>
<comment type="catalytic activity">
    <reaction evidence="5">
        <text>O-phospho-L-tyrosyl-[protein] + H2O = L-tyrosyl-[protein] + phosphate</text>
        <dbReference type="Rhea" id="RHEA:10684"/>
        <dbReference type="Rhea" id="RHEA-COMP:10136"/>
        <dbReference type="Rhea" id="RHEA-COMP:20101"/>
        <dbReference type="ChEBI" id="CHEBI:15377"/>
        <dbReference type="ChEBI" id="CHEBI:43474"/>
        <dbReference type="ChEBI" id="CHEBI:46858"/>
        <dbReference type="ChEBI" id="CHEBI:61978"/>
        <dbReference type="EC" id="3.1.3.48"/>
    </reaction>
</comment>
<reference evidence="6 7" key="1">
    <citation type="submission" date="2021-06" db="EMBL/GenBank/DDBJ databases">
        <authorList>
            <person name="Sun Q."/>
            <person name="Li D."/>
        </authorList>
    </citation>
    <scope>NUCLEOTIDE SEQUENCE [LARGE SCALE GENOMIC DNA]</scope>
    <source>
        <strain evidence="6 7">MSJ-40</strain>
    </source>
</reference>
<evidence type="ECO:0000256" key="3">
    <source>
        <dbReference type="ARBA" id="ARBA00022801"/>
    </source>
</evidence>
<dbReference type="Pfam" id="PF19567">
    <property type="entry name" value="CpsB_CapC"/>
    <property type="match status" value="1"/>
</dbReference>
<dbReference type="InterPro" id="IPR016667">
    <property type="entry name" value="Caps_polysacc_synth_CpsB/CapC"/>
</dbReference>
<comment type="similarity">
    <text evidence="1">Belongs to the metallo-dependent hydrolases superfamily. CpsB/CapC family.</text>
</comment>
<evidence type="ECO:0000256" key="4">
    <source>
        <dbReference type="ARBA" id="ARBA00022912"/>
    </source>
</evidence>
<gene>
    <name evidence="6" type="ORF">KQI42_02055</name>
</gene>
<dbReference type="EMBL" id="JAHLPM010000001">
    <property type="protein sequence ID" value="MBU5436771.1"/>
    <property type="molecule type" value="Genomic_DNA"/>
</dbReference>
<evidence type="ECO:0000313" key="6">
    <source>
        <dbReference type="EMBL" id="MBU5436771.1"/>
    </source>
</evidence>
<dbReference type="RefSeq" id="WP_216516209.1">
    <property type="nucleotide sequence ID" value="NZ_JAHLPM010000001.1"/>
</dbReference>
<dbReference type="Proteomes" id="UP000749471">
    <property type="component" value="Unassembled WGS sequence"/>
</dbReference>
<proteinExistence type="inferred from homology"/>
<evidence type="ECO:0000256" key="1">
    <source>
        <dbReference type="ARBA" id="ARBA00005750"/>
    </source>
</evidence>
<comment type="caution">
    <text evidence="6">The sequence shown here is derived from an EMBL/GenBank/DDBJ whole genome shotgun (WGS) entry which is preliminary data.</text>
</comment>
<accession>A0ABS6E1I9</accession>
<keyword evidence="7" id="KW-1185">Reference proteome</keyword>
<dbReference type="PANTHER" id="PTHR39181:SF1">
    <property type="entry name" value="TYROSINE-PROTEIN PHOSPHATASE YWQE"/>
    <property type="match status" value="1"/>
</dbReference>
<evidence type="ECO:0000313" key="7">
    <source>
        <dbReference type="Proteomes" id="UP000749471"/>
    </source>
</evidence>
<dbReference type="EC" id="3.1.3.48" evidence="2"/>
<dbReference type="PANTHER" id="PTHR39181">
    <property type="entry name" value="TYROSINE-PROTEIN PHOSPHATASE YWQE"/>
    <property type="match status" value="1"/>
</dbReference>